<dbReference type="RefSeq" id="WP_151095190.1">
    <property type="nucleotide sequence ID" value="NZ_JBLZNM010000021.1"/>
</dbReference>
<gene>
    <name evidence="1" type="ORF">F3W84_19920</name>
</gene>
<dbReference type="EMBL" id="VYXQ01000024">
    <property type="protein sequence ID" value="KAA9361513.1"/>
    <property type="molecule type" value="Genomic_DNA"/>
</dbReference>
<evidence type="ECO:0000313" key="1">
    <source>
        <dbReference type="EMBL" id="KAA9361513.1"/>
    </source>
</evidence>
<accession>A0A5N1JRD9</accession>
<dbReference type="Proteomes" id="UP000327108">
    <property type="component" value="Unassembled WGS sequence"/>
</dbReference>
<reference evidence="1 2" key="1">
    <citation type="submission" date="2019-09" db="EMBL/GenBank/DDBJ databases">
        <title>Biological control of the noxious weed angled onion (Allium triquetrum) thwarted by endophytic bacteria in Victoria, Australia.</title>
        <authorList>
            <person name="Tehranchian P."/>
            <person name="Adair R.J."/>
            <person name="Van T.H."/>
            <person name="Morrison P.D."/>
            <person name="Williams H."/>
            <person name="Lawrie A.C."/>
        </authorList>
    </citation>
    <scope>NUCLEOTIDE SEQUENCE [LARGE SCALE GENOMIC DNA]</scope>
    <source>
        <strain evidence="1 2">RPTAtOch1</strain>
    </source>
</reference>
<keyword evidence="2" id="KW-1185">Reference proteome</keyword>
<organism evidence="1 2">
    <name type="scientific">Ochrobactrum quorumnocens</name>
    <dbReference type="NCBI Taxonomy" id="271865"/>
    <lineage>
        <taxon>Bacteria</taxon>
        <taxon>Pseudomonadati</taxon>
        <taxon>Pseudomonadota</taxon>
        <taxon>Alphaproteobacteria</taxon>
        <taxon>Hyphomicrobiales</taxon>
        <taxon>Brucellaceae</taxon>
        <taxon>Brucella/Ochrobactrum group</taxon>
        <taxon>Ochrobactrum</taxon>
    </lineage>
</organism>
<protein>
    <submittedName>
        <fullName evidence="1">Uncharacterized protein</fullName>
    </submittedName>
</protein>
<dbReference type="AlphaFoldDB" id="A0A5N1JRD9"/>
<proteinExistence type="predicted"/>
<comment type="caution">
    <text evidence="1">The sequence shown here is derived from an EMBL/GenBank/DDBJ whole genome shotgun (WGS) entry which is preliminary data.</text>
</comment>
<name>A0A5N1JRD9_9HYPH</name>
<sequence>MDPRKLEQYKEIFQDVAPEESDKHRNTKITFNVSVFDHWLSVNEAESSPIINYEKASSGGSITQYYEGEKKFIKLYSKLAEAGVVCHVPPPCRFIERIAELNSILIDSLREKRRFDLYFPAHEVRVRGGFDRTDLFLVQNSAYVTKLISLINKQGLCILMR</sequence>
<evidence type="ECO:0000313" key="2">
    <source>
        <dbReference type="Proteomes" id="UP000327108"/>
    </source>
</evidence>